<keyword evidence="2" id="KW-1185">Reference proteome</keyword>
<organism evidence="1 2">
    <name type="scientific">Agrocybe chaxingu</name>
    <dbReference type="NCBI Taxonomy" id="84603"/>
    <lineage>
        <taxon>Eukaryota</taxon>
        <taxon>Fungi</taxon>
        <taxon>Dikarya</taxon>
        <taxon>Basidiomycota</taxon>
        <taxon>Agaricomycotina</taxon>
        <taxon>Agaricomycetes</taxon>
        <taxon>Agaricomycetidae</taxon>
        <taxon>Agaricales</taxon>
        <taxon>Agaricineae</taxon>
        <taxon>Strophariaceae</taxon>
        <taxon>Agrocybe</taxon>
    </lineage>
</organism>
<dbReference type="Proteomes" id="UP001148786">
    <property type="component" value="Unassembled WGS sequence"/>
</dbReference>
<name>A0A9W8N0W9_9AGAR</name>
<proteinExistence type="predicted"/>
<gene>
    <name evidence="1" type="ORF">NLJ89_g997</name>
</gene>
<dbReference type="OrthoDB" id="2958239at2759"/>
<evidence type="ECO:0000313" key="1">
    <source>
        <dbReference type="EMBL" id="KAJ3516653.1"/>
    </source>
</evidence>
<protein>
    <submittedName>
        <fullName evidence="1">Uncharacterized protein</fullName>
    </submittedName>
</protein>
<accession>A0A9W8N0W9</accession>
<dbReference type="EMBL" id="JANKHO010000047">
    <property type="protein sequence ID" value="KAJ3516653.1"/>
    <property type="molecule type" value="Genomic_DNA"/>
</dbReference>
<dbReference type="AlphaFoldDB" id="A0A9W8N0W9"/>
<sequence>MLCVQPILDATNETLEELDLTTLSTSDIPHGHLHLPLAAFVNLKSMNKLCRLALYGILDWKRDCLVLRDFAAVLRSLPTLNSVAQLLLKVSIYGERPFQECLKEDWEGICEEVVRVAAGKPLQFHLDLTVETKRLCEPTPGDAVLYGTIEDRVRTALSDYPHVSFHPLNAISRWQGQ</sequence>
<evidence type="ECO:0000313" key="2">
    <source>
        <dbReference type="Proteomes" id="UP001148786"/>
    </source>
</evidence>
<reference evidence="1" key="1">
    <citation type="submission" date="2022-07" db="EMBL/GenBank/DDBJ databases">
        <title>Genome Sequence of Agrocybe chaxingu.</title>
        <authorList>
            <person name="Buettner E."/>
        </authorList>
    </citation>
    <scope>NUCLEOTIDE SEQUENCE</scope>
    <source>
        <strain evidence="1">MP-N11</strain>
    </source>
</reference>
<comment type="caution">
    <text evidence="1">The sequence shown here is derived from an EMBL/GenBank/DDBJ whole genome shotgun (WGS) entry which is preliminary data.</text>
</comment>